<protein>
    <submittedName>
        <fullName evidence="1">Uncharacterized protein</fullName>
    </submittedName>
</protein>
<dbReference type="EMBL" id="CADCXV010000564">
    <property type="protein sequence ID" value="CAB0030860.1"/>
    <property type="molecule type" value="Genomic_DNA"/>
</dbReference>
<organism evidence="1 2">
    <name type="scientific">Trichogramma brassicae</name>
    <dbReference type="NCBI Taxonomy" id="86971"/>
    <lineage>
        <taxon>Eukaryota</taxon>
        <taxon>Metazoa</taxon>
        <taxon>Ecdysozoa</taxon>
        <taxon>Arthropoda</taxon>
        <taxon>Hexapoda</taxon>
        <taxon>Insecta</taxon>
        <taxon>Pterygota</taxon>
        <taxon>Neoptera</taxon>
        <taxon>Endopterygota</taxon>
        <taxon>Hymenoptera</taxon>
        <taxon>Apocrita</taxon>
        <taxon>Proctotrupomorpha</taxon>
        <taxon>Chalcidoidea</taxon>
        <taxon>Trichogrammatidae</taxon>
        <taxon>Trichogramma</taxon>
    </lineage>
</organism>
<accession>A0A6H5HYI4</accession>
<evidence type="ECO:0000313" key="1">
    <source>
        <dbReference type="EMBL" id="CAB0030860.1"/>
    </source>
</evidence>
<evidence type="ECO:0000313" key="2">
    <source>
        <dbReference type="Proteomes" id="UP000479190"/>
    </source>
</evidence>
<dbReference type="AlphaFoldDB" id="A0A6H5HYI4"/>
<reference evidence="1 2" key="1">
    <citation type="submission" date="2020-02" db="EMBL/GenBank/DDBJ databases">
        <authorList>
            <person name="Ferguson B K."/>
        </authorList>
    </citation>
    <scope>NUCLEOTIDE SEQUENCE [LARGE SCALE GENOMIC DNA]</scope>
</reference>
<sequence length="52" mass="5968">MCMLGYGAKCLCSSMERKLFELDRGAKTVCARQEYRVFLCSTVERKLSVLDK</sequence>
<dbReference type="Proteomes" id="UP000479190">
    <property type="component" value="Unassembled WGS sequence"/>
</dbReference>
<gene>
    <name evidence="1" type="ORF">TBRA_LOCUS2845</name>
</gene>
<keyword evidence="2" id="KW-1185">Reference proteome</keyword>
<name>A0A6H5HYI4_9HYME</name>
<feature type="non-terminal residue" evidence="1">
    <location>
        <position position="52"/>
    </location>
</feature>
<proteinExistence type="predicted"/>